<organism evidence="1 2">
    <name type="scientific">Methanocella arvoryzae (strain DSM 22066 / NBRC 105507 / MRE50)</name>
    <dbReference type="NCBI Taxonomy" id="351160"/>
    <lineage>
        <taxon>Archaea</taxon>
        <taxon>Methanobacteriati</taxon>
        <taxon>Methanobacteriota</taxon>
        <taxon>Stenosarchaea group</taxon>
        <taxon>Methanomicrobia</taxon>
        <taxon>Methanocellales</taxon>
        <taxon>Methanocellaceae</taxon>
        <taxon>Methanocella</taxon>
    </lineage>
</organism>
<dbReference type="KEGG" id="rci:RCIA32"/>
<keyword evidence="2" id="KW-1185">Reference proteome</keyword>
<evidence type="ECO:0000313" key="1">
    <source>
        <dbReference type="EMBL" id="CAJ36098.1"/>
    </source>
</evidence>
<protein>
    <submittedName>
        <fullName evidence="1">Uncharacterized protein</fullName>
    </submittedName>
</protein>
<dbReference type="EMBL" id="AM114193">
    <property type="protein sequence ID" value="CAJ36098.1"/>
    <property type="molecule type" value="Genomic_DNA"/>
</dbReference>
<dbReference type="Proteomes" id="UP000000663">
    <property type="component" value="Chromosome"/>
</dbReference>
<accession>Q0W695</accession>
<reference evidence="1 2" key="1">
    <citation type="journal article" date="2006" name="Science">
        <title>Genome of rice cluster I archaea -- the key methane producers in the rice rhizosphere.</title>
        <authorList>
            <person name="Erkel C."/>
            <person name="Kube M."/>
            <person name="Reinhardt R."/>
            <person name="Liesack W."/>
        </authorList>
    </citation>
    <scope>NUCLEOTIDE SEQUENCE [LARGE SCALE GENOMIC DNA]</scope>
    <source>
        <strain evidence="2">DSM 22066 / NBRC 105507 / MRE50</strain>
    </source>
</reference>
<name>Q0W695_METAR</name>
<gene>
    <name evidence="1" type="ORF">RCIA32</name>
</gene>
<proteinExistence type="predicted"/>
<evidence type="ECO:0000313" key="2">
    <source>
        <dbReference type="Proteomes" id="UP000000663"/>
    </source>
</evidence>
<dbReference type="AlphaFoldDB" id="Q0W695"/>
<sequence length="90" mass="10225">MNTIAALPIRARECCRTLRCTLHDCTGSPETAKRTLCCALLDCTGSPETAKRTLRCANPHRFHGLRLIPQISLLNPQITTRYHRRNTQCY</sequence>